<proteinExistence type="predicted"/>
<comment type="caution">
    <text evidence="1">The sequence shown here is derived from an EMBL/GenBank/DDBJ whole genome shotgun (WGS) entry which is preliminary data.</text>
</comment>
<dbReference type="Proteomes" id="UP001516023">
    <property type="component" value="Unassembled WGS sequence"/>
</dbReference>
<evidence type="ECO:0000313" key="1">
    <source>
        <dbReference type="EMBL" id="KAL3805319.1"/>
    </source>
</evidence>
<dbReference type="AlphaFoldDB" id="A0ABD3QZ65"/>
<dbReference type="EMBL" id="JABMIG020000003">
    <property type="protein sequence ID" value="KAL3805319.1"/>
    <property type="molecule type" value="Genomic_DNA"/>
</dbReference>
<gene>
    <name evidence="1" type="ORF">HJC23_009026</name>
</gene>
<sequence>MKYPKRTGYYLDHSHCRNCTLAQFAFKAGVQSHKRLKRANVLWSWRWQNLKYHVVNVIKRSRSAIGREHEEERSSCNTADLLLGHSPNGLLAPGRRETFGKSIGNVWEALVWQRDVRFANNGGDNSDKCPIRRRCI</sequence>
<keyword evidence="2" id="KW-1185">Reference proteome</keyword>
<reference evidence="1 2" key="1">
    <citation type="journal article" date="2020" name="G3 (Bethesda)">
        <title>Improved Reference Genome for Cyclotella cryptica CCMP332, a Model for Cell Wall Morphogenesis, Salinity Adaptation, and Lipid Production in Diatoms (Bacillariophyta).</title>
        <authorList>
            <person name="Roberts W.R."/>
            <person name="Downey K.M."/>
            <person name="Ruck E.C."/>
            <person name="Traller J.C."/>
            <person name="Alverson A.J."/>
        </authorList>
    </citation>
    <scope>NUCLEOTIDE SEQUENCE [LARGE SCALE GENOMIC DNA]</scope>
    <source>
        <strain evidence="1 2">CCMP332</strain>
    </source>
</reference>
<name>A0ABD3QZ65_9STRA</name>
<protein>
    <submittedName>
        <fullName evidence="1">Uncharacterized protein</fullName>
    </submittedName>
</protein>
<accession>A0ABD3QZ65</accession>
<evidence type="ECO:0000313" key="2">
    <source>
        <dbReference type="Proteomes" id="UP001516023"/>
    </source>
</evidence>
<organism evidence="1 2">
    <name type="scientific">Cyclotella cryptica</name>
    <dbReference type="NCBI Taxonomy" id="29204"/>
    <lineage>
        <taxon>Eukaryota</taxon>
        <taxon>Sar</taxon>
        <taxon>Stramenopiles</taxon>
        <taxon>Ochrophyta</taxon>
        <taxon>Bacillariophyta</taxon>
        <taxon>Coscinodiscophyceae</taxon>
        <taxon>Thalassiosirophycidae</taxon>
        <taxon>Stephanodiscales</taxon>
        <taxon>Stephanodiscaceae</taxon>
        <taxon>Cyclotella</taxon>
    </lineage>
</organism>